<dbReference type="EMBL" id="AP019791">
    <property type="protein sequence ID" value="BBL79813.1"/>
    <property type="molecule type" value="Genomic_DNA"/>
</dbReference>
<evidence type="ECO:0000313" key="8">
    <source>
        <dbReference type="Proteomes" id="UP000318065"/>
    </source>
</evidence>
<evidence type="ECO:0000313" key="7">
    <source>
        <dbReference type="EMBL" id="BBL79813.1"/>
    </source>
</evidence>
<dbReference type="NCBIfam" id="NF006916">
    <property type="entry name" value="PRK09407.1"/>
    <property type="match status" value="1"/>
</dbReference>
<keyword evidence="2 4" id="KW-0560">Oxidoreductase</keyword>
<organism evidence="7 8">
    <name type="scientific">Rubrobacter xylanophilus</name>
    <dbReference type="NCBI Taxonomy" id="49319"/>
    <lineage>
        <taxon>Bacteria</taxon>
        <taxon>Bacillati</taxon>
        <taxon>Actinomycetota</taxon>
        <taxon>Rubrobacteria</taxon>
        <taxon>Rubrobacterales</taxon>
        <taxon>Rubrobacteraceae</taxon>
        <taxon>Rubrobacter</taxon>
    </lineage>
</organism>
<dbReference type="CDD" id="cd07101">
    <property type="entry name" value="ALDH_SSADH2_GabD2"/>
    <property type="match status" value="1"/>
</dbReference>
<dbReference type="FunFam" id="3.40.309.10:FF:000009">
    <property type="entry name" value="Aldehyde dehydrogenase A"/>
    <property type="match status" value="1"/>
</dbReference>
<comment type="similarity">
    <text evidence="1 4">Belongs to the aldehyde dehydrogenase family.</text>
</comment>
<dbReference type="InterPro" id="IPR016162">
    <property type="entry name" value="Ald_DH_N"/>
</dbReference>
<keyword evidence="8" id="KW-1185">Reference proteome</keyword>
<evidence type="ECO:0000259" key="6">
    <source>
        <dbReference type="Pfam" id="PF00171"/>
    </source>
</evidence>
<gene>
    <name evidence="7" type="primary">gabD2</name>
    <name evidence="7" type="ORF">RxyAA322_16670</name>
</gene>
<dbReference type="Proteomes" id="UP000318065">
    <property type="component" value="Chromosome"/>
</dbReference>
<evidence type="ECO:0000256" key="4">
    <source>
        <dbReference type="RuleBase" id="RU003345"/>
    </source>
</evidence>
<dbReference type="InterPro" id="IPR029510">
    <property type="entry name" value="Ald_DH_CS_GLU"/>
</dbReference>
<dbReference type="InterPro" id="IPR016163">
    <property type="entry name" value="Ald_DH_C"/>
</dbReference>
<protein>
    <submittedName>
        <fullName evidence="7">Succinic semialdehyde dehydrogenase</fullName>
    </submittedName>
</protein>
<dbReference type="PANTHER" id="PTHR11699">
    <property type="entry name" value="ALDEHYDE DEHYDROGENASE-RELATED"/>
    <property type="match status" value="1"/>
</dbReference>
<dbReference type="GO" id="GO:0016620">
    <property type="term" value="F:oxidoreductase activity, acting on the aldehyde or oxo group of donors, NAD or NADP as acceptor"/>
    <property type="evidence" value="ECO:0007669"/>
    <property type="project" value="InterPro"/>
</dbReference>
<evidence type="ECO:0000256" key="5">
    <source>
        <dbReference type="SAM" id="MobiDB-lite"/>
    </source>
</evidence>
<dbReference type="InterPro" id="IPR015590">
    <property type="entry name" value="Aldehyde_DH_dom"/>
</dbReference>
<dbReference type="Gene3D" id="3.40.605.10">
    <property type="entry name" value="Aldehyde Dehydrogenase, Chain A, domain 1"/>
    <property type="match status" value="1"/>
</dbReference>
<evidence type="ECO:0000256" key="2">
    <source>
        <dbReference type="ARBA" id="ARBA00023002"/>
    </source>
</evidence>
<sequence>MHAMETEERSAARDGRTAPATGALMAATGRIGRELLESLAREAVPGGGILEVECPFTGEVFAGVPRCAPEGVAEAFRRARGAQREWEGVSFRERARIFLRFHDEVLRRRDEILDLVQLETGKARLHVFEEVMDVAIVSRYYAHTAQRYLRSRRRRGVIPLLTTAVHHRHPKGVVGFIAPWNYPLTLAVSDAIPAIMAGNAAVIKPDRKTPLTALWLVRLLRECGLPRELVQVVCGAGGELGGPIVQNADFVMFTGSTATGREVAAAAARRLVDFSLELGGKNPMIVFEDADLDAAVEGAIRACFSSAGQLCMSAERLYVHDALYERFLSRFVERARRIKLGAGLDYGFEMGSLISASQLERVSSHVEEAVESGAEVLAGGRARPETGPYFYEPTVLAGVGKGARLFSEETFGPVVSVFPFHTTDEAVRLANATPYGLNASVWTRDLRRGAEVARRIRAGTVNVNEAYAPSWASTDAPMGGFKDSGVGRRHGEEGILKYTESQTVVTQRLLPLVAPVLGMGGETYAGVMSLSLRLMRRLPGVRGRW</sequence>
<proteinExistence type="inferred from homology"/>
<dbReference type="AlphaFoldDB" id="A0A510HML7"/>
<dbReference type="InterPro" id="IPR016161">
    <property type="entry name" value="Ald_DH/histidinol_DH"/>
</dbReference>
<evidence type="ECO:0000256" key="1">
    <source>
        <dbReference type="ARBA" id="ARBA00009986"/>
    </source>
</evidence>
<feature type="domain" description="Aldehyde dehydrogenase" evidence="6">
    <location>
        <begin position="50"/>
        <end position="504"/>
    </location>
</feature>
<evidence type="ECO:0000256" key="3">
    <source>
        <dbReference type="PROSITE-ProRule" id="PRU10007"/>
    </source>
</evidence>
<feature type="active site" evidence="3">
    <location>
        <position position="277"/>
    </location>
</feature>
<feature type="region of interest" description="Disordered" evidence="5">
    <location>
        <begin position="1"/>
        <end position="22"/>
    </location>
</feature>
<accession>A0A510HML7</accession>
<dbReference type="Gene3D" id="3.40.309.10">
    <property type="entry name" value="Aldehyde Dehydrogenase, Chain A, domain 2"/>
    <property type="match status" value="1"/>
</dbReference>
<feature type="compositionally biased region" description="Basic and acidic residues" evidence="5">
    <location>
        <begin position="1"/>
        <end position="16"/>
    </location>
</feature>
<reference evidence="7" key="1">
    <citation type="journal article" date="2019" name="Microbiol. Resour. Announc.">
        <title>Complete Genome Sequence of Rubrobacter xylanophilus Strain AA3-22, Isolated from Arima Onsen in Japan.</title>
        <authorList>
            <person name="Tomariguchi N."/>
            <person name="Miyazaki K."/>
        </authorList>
    </citation>
    <scope>NUCLEOTIDE SEQUENCE [LARGE SCALE GENOMIC DNA]</scope>
    <source>
        <strain evidence="7">AA3-22</strain>
    </source>
</reference>
<name>A0A510HML7_9ACTN</name>
<dbReference type="SUPFAM" id="SSF53720">
    <property type="entry name" value="ALDH-like"/>
    <property type="match status" value="1"/>
</dbReference>
<dbReference type="PROSITE" id="PS00687">
    <property type="entry name" value="ALDEHYDE_DEHYDR_GLU"/>
    <property type="match status" value="1"/>
</dbReference>
<dbReference type="Pfam" id="PF00171">
    <property type="entry name" value="Aldedh"/>
    <property type="match status" value="1"/>
</dbReference>